<dbReference type="WBParaSite" id="PSU_v2.g21390.t1">
    <property type="protein sequence ID" value="PSU_v2.g21390.t1"/>
    <property type="gene ID" value="PSU_v2.g21390"/>
</dbReference>
<sequence length="208" mass="23501">MISAKKRDDKCWDDLHQYYVSTAKFKEAEVLLIGGDHIALLSQSRFYQEHLAPLHCFCFGSMGDTIANLLWRLEDGEIDNYTPKAIVVSIGQSDTDLSPEQMVAGFQAIHRIIRARQPNAKIFFMQLLPSGRAPDKRWEFVSKVNAIMDSELTKDAQVIELDLEAIENQGSISAPYMFDFFHLSQEGYDVLFIPVLAAIQDVLSINGN</sequence>
<dbReference type="Gene3D" id="3.40.50.1110">
    <property type="entry name" value="SGNH hydrolase"/>
    <property type="match status" value="1"/>
</dbReference>
<evidence type="ECO:0000313" key="4">
    <source>
        <dbReference type="WBParaSite" id="PSU_v2.g21390.t1"/>
    </source>
</evidence>
<organism evidence="3 4">
    <name type="scientific">Panagrolaimus superbus</name>
    <dbReference type="NCBI Taxonomy" id="310955"/>
    <lineage>
        <taxon>Eukaryota</taxon>
        <taxon>Metazoa</taxon>
        <taxon>Ecdysozoa</taxon>
        <taxon>Nematoda</taxon>
        <taxon>Chromadorea</taxon>
        <taxon>Rhabditida</taxon>
        <taxon>Tylenchina</taxon>
        <taxon>Panagrolaimomorpha</taxon>
        <taxon>Panagrolaimoidea</taxon>
        <taxon>Panagrolaimidae</taxon>
        <taxon>Panagrolaimus</taxon>
    </lineage>
</organism>
<proteinExistence type="inferred from homology"/>
<dbReference type="AlphaFoldDB" id="A0A914YV60"/>
<evidence type="ECO:0000259" key="2">
    <source>
        <dbReference type="Pfam" id="PF13472"/>
    </source>
</evidence>
<dbReference type="SUPFAM" id="SSF52266">
    <property type="entry name" value="SGNH hydrolase"/>
    <property type="match status" value="1"/>
</dbReference>
<evidence type="ECO:0000313" key="3">
    <source>
        <dbReference type="Proteomes" id="UP000887577"/>
    </source>
</evidence>
<name>A0A914YV60_9BILA</name>
<accession>A0A914YV60</accession>
<protein>
    <submittedName>
        <fullName evidence="4">SGNH hydrolase-type esterase domain-containing protein</fullName>
    </submittedName>
</protein>
<dbReference type="Proteomes" id="UP000887577">
    <property type="component" value="Unplaced"/>
</dbReference>
<feature type="domain" description="SGNH hydrolase-type esterase" evidence="2">
    <location>
        <begin position="59"/>
        <end position="189"/>
    </location>
</feature>
<comment type="similarity">
    <text evidence="1">Belongs to the 'GDSL' lipolytic enzyme family. Platelet-activating factor acetylhydrolase IB beta/gamma subunits subfamily.</text>
</comment>
<keyword evidence="3" id="KW-1185">Reference proteome</keyword>
<reference evidence="4" key="1">
    <citation type="submission" date="2022-11" db="UniProtKB">
        <authorList>
            <consortium name="WormBaseParasite"/>
        </authorList>
    </citation>
    <scope>IDENTIFICATION</scope>
</reference>
<dbReference type="PANTHER" id="PTHR11852:SF0">
    <property type="entry name" value="PLATELET-ACTIVATING FACTOR ACETYLHYDROLASE IB SUBUNIT BETA HOMOLOG"/>
    <property type="match status" value="1"/>
</dbReference>
<dbReference type="InterPro" id="IPR013830">
    <property type="entry name" value="SGNH_hydro"/>
</dbReference>
<dbReference type="PANTHER" id="PTHR11852">
    <property type="entry name" value="PLATELET-ACTIVATING FACTOR ACETYLHYDROLASE"/>
    <property type="match status" value="1"/>
</dbReference>
<dbReference type="Pfam" id="PF13472">
    <property type="entry name" value="Lipase_GDSL_2"/>
    <property type="match status" value="1"/>
</dbReference>
<dbReference type="InterPro" id="IPR036514">
    <property type="entry name" value="SGNH_hydro_sf"/>
</dbReference>
<evidence type="ECO:0000256" key="1">
    <source>
        <dbReference type="ARBA" id="ARBA00038184"/>
    </source>
</evidence>